<keyword evidence="2" id="KW-1185">Reference proteome</keyword>
<name>A0A090S8C4_9VIBR</name>
<dbReference type="Pfam" id="PF11672">
    <property type="entry name" value="DUF3268"/>
    <property type="match status" value="1"/>
</dbReference>
<protein>
    <submittedName>
        <fullName evidence="1">Uncharacterized protein</fullName>
    </submittedName>
</protein>
<dbReference type="OrthoDB" id="1028010at2"/>
<proteinExistence type="predicted"/>
<gene>
    <name evidence="1" type="ORF">JCM19235_1324</name>
</gene>
<dbReference type="EMBL" id="BBMR01000017">
    <property type="protein sequence ID" value="GAL23023.1"/>
    <property type="molecule type" value="Genomic_DNA"/>
</dbReference>
<accession>A0A090S8C4</accession>
<dbReference type="AlphaFoldDB" id="A0A090S8C4"/>
<evidence type="ECO:0000313" key="1">
    <source>
        <dbReference type="EMBL" id="GAL23023.1"/>
    </source>
</evidence>
<dbReference type="InterPro" id="IPR021686">
    <property type="entry name" value="DUF3268"/>
</dbReference>
<comment type="caution">
    <text evidence="1">The sequence shown here is derived from an EMBL/GenBank/DDBJ whole genome shotgun (WGS) entry which is preliminary data.</text>
</comment>
<dbReference type="Proteomes" id="UP000029228">
    <property type="component" value="Unassembled WGS sequence"/>
</dbReference>
<sequence length="149" mass="17148">MSKGYRREGPNGAIVVDCPYCGSRAKRVGGDVIYPHRRDLAKKHFYLCENGHDRAYVGCHPRTIIPLGRLADAKLRADKSAAHAAFDPIWREHKFMKRTDAYKWLSEQLNIDREHCHIGMFDRVTCRRVVETANNYLEDMGVDLPEAFD</sequence>
<evidence type="ECO:0000313" key="2">
    <source>
        <dbReference type="Proteomes" id="UP000029228"/>
    </source>
</evidence>
<dbReference type="STRING" id="990268.JCM19235_1324"/>
<organism evidence="1 2">
    <name type="scientific">Vibrio maritimus</name>
    <dbReference type="NCBI Taxonomy" id="990268"/>
    <lineage>
        <taxon>Bacteria</taxon>
        <taxon>Pseudomonadati</taxon>
        <taxon>Pseudomonadota</taxon>
        <taxon>Gammaproteobacteria</taxon>
        <taxon>Vibrionales</taxon>
        <taxon>Vibrionaceae</taxon>
        <taxon>Vibrio</taxon>
    </lineage>
</organism>
<reference evidence="1 2" key="1">
    <citation type="submission" date="2014-09" db="EMBL/GenBank/DDBJ databases">
        <title>Vibrio maritimus JCM 19235. (C45) whole genome shotgun sequence.</title>
        <authorList>
            <person name="Sawabe T."/>
            <person name="Meirelles P."/>
            <person name="Nakanishi M."/>
            <person name="Sayaka M."/>
            <person name="Hattori M."/>
            <person name="Ohkuma M."/>
        </authorList>
    </citation>
    <scope>NUCLEOTIDE SEQUENCE [LARGE SCALE GENOMIC DNA]</scope>
    <source>
        <strain evidence="2">JCM19235</strain>
    </source>
</reference>